<feature type="compositionally biased region" description="Low complexity" evidence="2">
    <location>
        <begin position="137"/>
        <end position="151"/>
    </location>
</feature>
<dbReference type="Pfam" id="PF13516">
    <property type="entry name" value="LRR_6"/>
    <property type="match status" value="8"/>
</dbReference>
<dbReference type="InterPro" id="IPR001611">
    <property type="entry name" value="Leu-rich_rpt"/>
</dbReference>
<comment type="subcellular location">
    <subcellularLocation>
        <location evidence="1">Cytoplasm</location>
        <location evidence="1">Cytoskeleton</location>
        <location evidence="1">Cilium axoneme</location>
    </subcellularLocation>
</comment>
<sequence>MHTKTGSCVSPLTASVFLPTYRTFRHARSKPEFKADKPSAPFGLVALQCRTSGIPARSASSFMQRALNTLRATTDTVNSSAENCHATEIRAAQEVREAAETLIAVANSEDFADDEQLEPDNNLIQSDFRRNGDILHSTSSDTTSTKQDCTSFNSNPPLHRPRSKSSSNNYATCSAPLQDLELFDPIFLGAVASGLVGAALYISQIRKAKRGDIGSSNVGSRTIGQANFERLLGFHENNGANPGSLTTLELSEDNGIERMSFDAAPATTGNVTPSVSSKSREISGEFKRQLRNVMSDLRRYSTVDLHGRNLGDDGTSYVSEALAFNDAVLCLDMSANGISQRGVIAMCEALHNNACLEMLSLSSNNLQDAGTVALATFLETNPSINTLNLNSCGIGDAGAVALAKMLKKNTTLTALELNNNSIDYEGTCAIAMALAENSTLEMLSMSGNYVGGLGASALANGMISNEGIKGLMLNGNDIGNIGIESLCRALSSRKTKLSNLDIGNNGIGHEAGPHLAAYIKADGELSSLNLYMNELCDLGAIEICNALKHNAGIEILDIGGNNILAAGAEALAEALMENETLRTLELGYNPIGPKGGASLANAVKFHSKISTLRMGWCKITMEGAWHIADAIKYNQCVTTLDLRGNELGDEGCAALAHSLSLVNENLTSLDLGYNEIKDKGAFALAQAIKNNAEGCIASISVNNNYITKFGEVALTEAVELVQELNPDRNLYVQF</sequence>
<dbReference type="PANTHER" id="PTHR24114">
    <property type="entry name" value="LEUCINE RICH REPEAT FAMILY PROTEIN"/>
    <property type="match status" value="1"/>
</dbReference>
<dbReference type="InterPro" id="IPR032675">
    <property type="entry name" value="LRR_dom_sf"/>
</dbReference>
<dbReference type="PANTHER" id="PTHR24114:SF2">
    <property type="entry name" value="F-BOX DOMAIN-CONTAINING PROTEIN-RELATED"/>
    <property type="match status" value="1"/>
</dbReference>
<reference evidence="3" key="1">
    <citation type="submission" date="2021-01" db="EMBL/GenBank/DDBJ databases">
        <authorList>
            <person name="Corre E."/>
            <person name="Pelletier E."/>
            <person name="Niang G."/>
            <person name="Scheremetjew M."/>
            <person name="Finn R."/>
            <person name="Kale V."/>
            <person name="Holt S."/>
            <person name="Cochrane G."/>
            <person name="Meng A."/>
            <person name="Brown T."/>
            <person name="Cohen L."/>
        </authorList>
    </citation>
    <scope>NUCLEOTIDE SEQUENCE</scope>
    <source>
        <strain evidence="3">CCMP1723</strain>
    </source>
</reference>
<feature type="region of interest" description="Disordered" evidence="2">
    <location>
        <begin position="134"/>
        <end position="170"/>
    </location>
</feature>
<dbReference type="SMART" id="SM00368">
    <property type="entry name" value="LRR_RI"/>
    <property type="match status" value="13"/>
</dbReference>
<proteinExistence type="predicted"/>
<dbReference type="SUPFAM" id="SSF52047">
    <property type="entry name" value="RNI-like"/>
    <property type="match status" value="2"/>
</dbReference>
<dbReference type="EMBL" id="HBEQ01004730">
    <property type="protein sequence ID" value="CAD8516297.1"/>
    <property type="molecule type" value="Transcribed_RNA"/>
</dbReference>
<accession>A0A7S0IAX3</accession>
<organism evidence="3">
    <name type="scientific">Micromonas pusilla</name>
    <name type="common">Picoplanktonic green alga</name>
    <name type="synonym">Chromulina pusilla</name>
    <dbReference type="NCBI Taxonomy" id="38833"/>
    <lineage>
        <taxon>Eukaryota</taxon>
        <taxon>Viridiplantae</taxon>
        <taxon>Chlorophyta</taxon>
        <taxon>Mamiellophyceae</taxon>
        <taxon>Mamiellales</taxon>
        <taxon>Mamiellaceae</taxon>
        <taxon>Micromonas</taxon>
    </lineage>
</organism>
<evidence type="ECO:0000256" key="2">
    <source>
        <dbReference type="SAM" id="MobiDB-lite"/>
    </source>
</evidence>
<dbReference type="InterPro" id="IPR052394">
    <property type="entry name" value="LRR-containing"/>
</dbReference>
<dbReference type="Gene3D" id="3.80.10.10">
    <property type="entry name" value="Ribonuclease Inhibitor"/>
    <property type="match status" value="4"/>
</dbReference>
<protein>
    <submittedName>
        <fullName evidence="3">Uncharacterized protein</fullName>
    </submittedName>
</protein>
<gene>
    <name evidence="3" type="ORF">MCOM1403_LOCUS3723</name>
</gene>
<dbReference type="GO" id="GO:0005930">
    <property type="term" value="C:axoneme"/>
    <property type="evidence" value="ECO:0007669"/>
    <property type="project" value="UniProtKB-SubCell"/>
</dbReference>
<evidence type="ECO:0000256" key="1">
    <source>
        <dbReference type="ARBA" id="ARBA00004430"/>
    </source>
</evidence>
<name>A0A7S0IAX3_MICPS</name>
<evidence type="ECO:0000313" key="3">
    <source>
        <dbReference type="EMBL" id="CAD8516297.1"/>
    </source>
</evidence>
<dbReference type="AlphaFoldDB" id="A0A7S0IAX3"/>